<dbReference type="InterPro" id="IPR036380">
    <property type="entry name" value="Isochorismatase-like_sf"/>
</dbReference>
<name>A0A328HDS3_ARTGO</name>
<reference evidence="4 5" key="1">
    <citation type="submission" date="2018-04" db="EMBL/GenBank/DDBJ databases">
        <title>Bacteria isolated from cave deposits of Manipur.</title>
        <authorList>
            <person name="Sahoo D."/>
            <person name="Sarangthem I."/>
            <person name="Nandeibam J."/>
        </authorList>
    </citation>
    <scope>NUCLEOTIDE SEQUENCE [LARGE SCALE GENOMIC DNA]</scope>
    <source>
        <strain evidence="5">mrc11</strain>
    </source>
</reference>
<dbReference type="Gene3D" id="3.40.50.850">
    <property type="entry name" value="Isochorismatase-like"/>
    <property type="match status" value="1"/>
</dbReference>
<accession>A0A328HDS3</accession>
<dbReference type="SUPFAM" id="SSF52499">
    <property type="entry name" value="Isochorismatase-like hydrolases"/>
    <property type="match status" value="1"/>
</dbReference>
<dbReference type="PANTHER" id="PTHR43540">
    <property type="entry name" value="PEROXYUREIDOACRYLATE/UREIDOACRYLATE AMIDOHYDROLASE-RELATED"/>
    <property type="match status" value="1"/>
</dbReference>
<dbReference type="EMBL" id="QLNP01000088">
    <property type="protein sequence ID" value="RAM36717.1"/>
    <property type="molecule type" value="Genomic_DNA"/>
</dbReference>
<dbReference type="OrthoDB" id="4832958at2"/>
<dbReference type="Proteomes" id="UP000249166">
    <property type="component" value="Unassembled WGS sequence"/>
</dbReference>
<organism evidence="4 5">
    <name type="scientific">Arthrobacter globiformis</name>
    <dbReference type="NCBI Taxonomy" id="1665"/>
    <lineage>
        <taxon>Bacteria</taxon>
        <taxon>Bacillati</taxon>
        <taxon>Actinomycetota</taxon>
        <taxon>Actinomycetes</taxon>
        <taxon>Micrococcales</taxon>
        <taxon>Micrococcaceae</taxon>
        <taxon>Arthrobacter</taxon>
    </lineage>
</organism>
<evidence type="ECO:0000313" key="5">
    <source>
        <dbReference type="Proteomes" id="UP000249166"/>
    </source>
</evidence>
<comment type="caution">
    <text evidence="4">The sequence shown here is derived from an EMBL/GenBank/DDBJ whole genome shotgun (WGS) entry which is preliminary data.</text>
</comment>
<dbReference type="Pfam" id="PF00857">
    <property type="entry name" value="Isochorismatase"/>
    <property type="match status" value="1"/>
</dbReference>
<evidence type="ECO:0000256" key="1">
    <source>
        <dbReference type="ARBA" id="ARBA00022801"/>
    </source>
</evidence>
<dbReference type="PANTHER" id="PTHR43540:SF1">
    <property type="entry name" value="ISOCHORISMATASE HYDROLASE"/>
    <property type="match status" value="1"/>
</dbReference>
<evidence type="ECO:0000259" key="3">
    <source>
        <dbReference type="Pfam" id="PF00857"/>
    </source>
</evidence>
<feature type="domain" description="Isochorismatase-like" evidence="3">
    <location>
        <begin position="24"/>
        <end position="205"/>
    </location>
</feature>
<protein>
    <submittedName>
        <fullName evidence="4">Hydrolase</fullName>
    </submittedName>
</protein>
<sequence length="240" mass="25529">MSDESYEAFDAFLDPTPVVGQRPALLIIDVVTAFLGEEGLSLAASLADRPLSCGQAGWLALPRVRALLEWARDRGFPVIYTVGDSDILGGALKTAVDDRQTSRSEMAEIPDAITPLPGEAVIPKARASAFFGTPLTALLIQQKVDSLIVVGCTTSGCVRATVVDGHSLGWPVAVAEDASFDRAKLSHDVSLFEMNAKYAQVLTVKDIIAAYAASSDSISRVPSKTKRPPLDKSQNLTTDL</sequence>
<dbReference type="RefSeq" id="WP_111904460.1">
    <property type="nucleotide sequence ID" value="NZ_QLNP01000088.1"/>
</dbReference>
<keyword evidence="1 4" id="KW-0378">Hydrolase</keyword>
<evidence type="ECO:0000313" key="4">
    <source>
        <dbReference type="EMBL" id="RAM36717.1"/>
    </source>
</evidence>
<evidence type="ECO:0000256" key="2">
    <source>
        <dbReference type="SAM" id="MobiDB-lite"/>
    </source>
</evidence>
<dbReference type="InterPro" id="IPR050272">
    <property type="entry name" value="Isochorismatase-like_hydrls"/>
</dbReference>
<dbReference type="GO" id="GO:0016787">
    <property type="term" value="F:hydrolase activity"/>
    <property type="evidence" value="ECO:0007669"/>
    <property type="project" value="UniProtKB-KW"/>
</dbReference>
<dbReference type="AlphaFoldDB" id="A0A328HDS3"/>
<feature type="region of interest" description="Disordered" evidence="2">
    <location>
        <begin position="219"/>
        <end position="240"/>
    </location>
</feature>
<proteinExistence type="predicted"/>
<dbReference type="InterPro" id="IPR000868">
    <property type="entry name" value="Isochorismatase-like_dom"/>
</dbReference>
<gene>
    <name evidence="4" type="ORF">DBZ45_13820</name>
</gene>